<evidence type="ECO:0000259" key="3">
    <source>
        <dbReference type="Pfam" id="PF22828"/>
    </source>
</evidence>
<feature type="chain" id="PRO_5030037462" evidence="2">
    <location>
        <begin position="24"/>
        <end position="254"/>
    </location>
</feature>
<organism evidence="5 6">
    <name type="scientific">Neisseria animaloris</name>
    <dbReference type="NCBI Taxonomy" id="326522"/>
    <lineage>
        <taxon>Bacteria</taxon>
        <taxon>Pseudomonadati</taxon>
        <taxon>Pseudomonadota</taxon>
        <taxon>Betaproteobacteria</taxon>
        <taxon>Neisseriales</taxon>
        <taxon>Neisseriaceae</taxon>
        <taxon>Neisseria</taxon>
    </lineage>
</organism>
<dbReference type="InterPro" id="IPR011250">
    <property type="entry name" value="OMP/PagP_B-barrel"/>
</dbReference>
<feature type="signal peptide" evidence="2">
    <location>
        <begin position="1"/>
        <end position="23"/>
    </location>
</feature>
<dbReference type="Pfam" id="PF22828">
    <property type="entry name" value="HphA_N"/>
    <property type="match status" value="1"/>
</dbReference>
<feature type="domain" description="HphA N-terminal heme-binding" evidence="3">
    <location>
        <begin position="69"/>
        <end position="128"/>
    </location>
</feature>
<evidence type="ECO:0000313" key="5">
    <source>
        <dbReference type="EMBL" id="VEJ20532.1"/>
    </source>
</evidence>
<dbReference type="NCBIfam" id="NF041636">
    <property type="entry name" value="slam_lipo"/>
    <property type="match status" value="1"/>
</dbReference>
<comment type="subcellular location">
    <subcellularLocation>
        <location evidence="1">Cell outer membrane</location>
    </subcellularLocation>
</comment>
<reference evidence="5 6" key="1">
    <citation type="submission" date="2018-12" db="EMBL/GenBank/DDBJ databases">
        <authorList>
            <consortium name="Pathogen Informatics"/>
        </authorList>
    </citation>
    <scope>NUCLEOTIDE SEQUENCE [LARGE SCALE GENOMIC DNA]</scope>
    <source>
        <strain evidence="5 6">NCTC12227</strain>
    </source>
</reference>
<dbReference type="InterPro" id="IPR054536">
    <property type="entry name" value="HphA_C"/>
</dbReference>
<name>A0A1X3CMF0_9NEIS</name>
<keyword evidence="2" id="KW-0732">Signal</keyword>
<sequence>MKINMQKATVAILAALLGSSVYANTNYSYGEADGYWVPNDYVKPHKKHNKKWGKPASEAEGEKVMKNAARRSGVHYKDLKYYSARADRNGVKTIHAKDRYSGEHLGRYAFQTIKSGGSEVYFGEWVGKEYAKGTNRGVYYVGDKRATHMPTAGVANYAVKGINNYSGNNMMTGTLRADFGQKTLVGSMKNSAVHMDIHAHIKPHKASFKGHARANGHYGKTEGHFFGHGASALAGVAKFKTNRNLDTAYGGVKK</sequence>
<evidence type="ECO:0000256" key="1">
    <source>
        <dbReference type="ARBA" id="ARBA00004442"/>
    </source>
</evidence>
<dbReference type="InterPro" id="IPR054535">
    <property type="entry name" value="HphA_N"/>
</dbReference>
<accession>A0A1X3CMF0</accession>
<proteinExistence type="predicted"/>
<protein>
    <submittedName>
        <fullName evidence="5">Uncharacterized protein</fullName>
    </submittedName>
</protein>
<dbReference type="SUPFAM" id="SSF56925">
    <property type="entry name" value="OMPA-like"/>
    <property type="match status" value="1"/>
</dbReference>
<keyword evidence="6" id="KW-1185">Reference proteome</keyword>
<dbReference type="AlphaFoldDB" id="A0A1X3CMF0"/>
<dbReference type="RefSeq" id="WP_085389288.1">
    <property type="nucleotide sequence ID" value="NZ_LR134440.1"/>
</dbReference>
<dbReference type="GO" id="GO:0009279">
    <property type="term" value="C:cell outer membrane"/>
    <property type="evidence" value="ECO:0007669"/>
    <property type="project" value="UniProtKB-SubCell"/>
</dbReference>
<evidence type="ECO:0000313" key="6">
    <source>
        <dbReference type="Proteomes" id="UP000268229"/>
    </source>
</evidence>
<dbReference type="OrthoDB" id="8607327at2"/>
<dbReference type="EMBL" id="LR134516">
    <property type="protein sequence ID" value="VEJ20532.1"/>
    <property type="molecule type" value="Genomic_DNA"/>
</dbReference>
<dbReference type="Proteomes" id="UP000268229">
    <property type="component" value="Chromosome"/>
</dbReference>
<dbReference type="InterPro" id="IPR054843">
    <property type="entry name" value="Slam_hemophilin_C"/>
</dbReference>
<gene>
    <name evidence="5" type="ORF">NCTC12227_00239</name>
</gene>
<evidence type="ECO:0000256" key="2">
    <source>
        <dbReference type="SAM" id="SignalP"/>
    </source>
</evidence>
<dbReference type="KEGG" id="nani:NCTC12227_00239"/>
<feature type="domain" description="HphA C-terminal" evidence="4">
    <location>
        <begin position="147"/>
        <end position="253"/>
    </location>
</feature>
<evidence type="ECO:0000259" key="4">
    <source>
        <dbReference type="Pfam" id="PF22829"/>
    </source>
</evidence>
<dbReference type="Gene3D" id="2.40.160.90">
    <property type="match status" value="1"/>
</dbReference>
<dbReference type="Pfam" id="PF22829">
    <property type="entry name" value="HphA_C"/>
    <property type="match status" value="1"/>
</dbReference>